<dbReference type="SUPFAM" id="SSF52540">
    <property type="entry name" value="P-loop containing nucleoside triphosphate hydrolases"/>
    <property type="match status" value="1"/>
</dbReference>
<dbReference type="EMBL" id="CAJNYD010001053">
    <property type="protein sequence ID" value="CAF3313146.1"/>
    <property type="molecule type" value="Genomic_DNA"/>
</dbReference>
<gene>
    <name evidence="3" type="ORF">LUA448_LOCUS9188</name>
    <name evidence="2" type="ORF">TIS948_LOCUS9592</name>
    <name evidence="4" type="ORF">UJA718_LOCUS5731</name>
</gene>
<dbReference type="Pfam" id="PF01926">
    <property type="entry name" value="MMR_HSR1"/>
    <property type="match status" value="1"/>
</dbReference>
<dbReference type="EMBL" id="CAJOBP010000512">
    <property type="protein sequence ID" value="CAF4187893.1"/>
    <property type="molecule type" value="Genomic_DNA"/>
</dbReference>
<evidence type="ECO:0000313" key="5">
    <source>
        <dbReference type="Proteomes" id="UP000663833"/>
    </source>
</evidence>
<dbReference type="GO" id="GO:0005525">
    <property type="term" value="F:GTP binding"/>
    <property type="evidence" value="ECO:0007669"/>
    <property type="project" value="InterPro"/>
</dbReference>
<dbReference type="Proteomes" id="UP000663825">
    <property type="component" value="Unassembled WGS sequence"/>
</dbReference>
<dbReference type="Proteomes" id="UP000663833">
    <property type="component" value="Unassembled WGS sequence"/>
</dbReference>
<dbReference type="InterPro" id="IPR027417">
    <property type="entry name" value="P-loop_NTPase"/>
</dbReference>
<dbReference type="EMBL" id="CAJNXB010001247">
    <property type="protein sequence ID" value="CAF3148939.1"/>
    <property type="molecule type" value="Genomic_DNA"/>
</dbReference>
<evidence type="ECO:0000313" key="3">
    <source>
        <dbReference type="EMBL" id="CAF3313146.1"/>
    </source>
</evidence>
<sequence length="461" mass="53935">MDMVKPLIQRQLIPKTLSYRPCAIMMGRVGAGKTTLANLLCGTQHEVGEGKGSFTRRLFLNDTSCGNNAFSLIDTPGTNSSTETYKHAVLLRAGLTAAKINTIFIIIEYHCRFDNMIDNYYEVEQFVYNYASKVVVLVSHWDQSKNPQHNYEEICKQFQNECPTLNNLIFYSERSSKAELANLMYGCVSNMEKDKLEIKDEQFFLKFNVYQMKSNLKVSYNEYQRKAILLSKEYTEFILSVQCQSVEDKDEIIHMTIVYFKDEMETLLSEFRKKHGQDMVELDYYVFIVKLEKENVKICDDFVERAVPLMSYNLFDNKDPRNLIKRCPYCQLIWFKTEGCDGTTTCGNSDFKSNNINKKVLWKYKMRRIGGKMQWEKTSMENESPEQKLEETPKYQNVASSKRVGCGKQFKWSDLPKIEDDLILELFKVKTIDQAKQLIQAGNFIEARRNYENNIDWYFHN</sequence>
<evidence type="ECO:0000313" key="4">
    <source>
        <dbReference type="EMBL" id="CAF4187893.1"/>
    </source>
</evidence>
<reference evidence="3" key="1">
    <citation type="submission" date="2021-02" db="EMBL/GenBank/DDBJ databases">
        <authorList>
            <person name="Nowell W R."/>
        </authorList>
    </citation>
    <scope>NUCLEOTIDE SEQUENCE</scope>
</reference>
<feature type="domain" description="G" evidence="1">
    <location>
        <begin position="24"/>
        <end position="134"/>
    </location>
</feature>
<keyword evidence="6" id="KW-1185">Reference proteome</keyword>
<evidence type="ECO:0000313" key="2">
    <source>
        <dbReference type="EMBL" id="CAF3148939.1"/>
    </source>
</evidence>
<accession>A0A817THQ8</accession>
<proteinExistence type="predicted"/>
<comment type="caution">
    <text evidence="3">The sequence shown here is derived from an EMBL/GenBank/DDBJ whole genome shotgun (WGS) entry which is preliminary data.</text>
</comment>
<evidence type="ECO:0000313" key="6">
    <source>
        <dbReference type="Proteomes" id="UP000663873"/>
    </source>
</evidence>
<name>A0A817THQ8_9BILA</name>
<dbReference type="Proteomes" id="UP000663873">
    <property type="component" value="Unassembled WGS sequence"/>
</dbReference>
<organism evidence="3 5">
    <name type="scientific">Rotaria socialis</name>
    <dbReference type="NCBI Taxonomy" id="392032"/>
    <lineage>
        <taxon>Eukaryota</taxon>
        <taxon>Metazoa</taxon>
        <taxon>Spiralia</taxon>
        <taxon>Gnathifera</taxon>
        <taxon>Rotifera</taxon>
        <taxon>Eurotatoria</taxon>
        <taxon>Bdelloidea</taxon>
        <taxon>Philodinida</taxon>
        <taxon>Philodinidae</taxon>
        <taxon>Rotaria</taxon>
    </lineage>
</organism>
<dbReference type="InterPro" id="IPR006073">
    <property type="entry name" value="GTP-bd"/>
</dbReference>
<dbReference type="Gene3D" id="3.40.50.300">
    <property type="entry name" value="P-loop containing nucleotide triphosphate hydrolases"/>
    <property type="match status" value="1"/>
</dbReference>
<protein>
    <recommendedName>
        <fullName evidence="1">G domain-containing protein</fullName>
    </recommendedName>
</protein>
<dbReference type="AlphaFoldDB" id="A0A817THQ8"/>
<dbReference type="OrthoDB" id="8954335at2759"/>
<evidence type="ECO:0000259" key="1">
    <source>
        <dbReference type="Pfam" id="PF01926"/>
    </source>
</evidence>